<reference evidence="1 2" key="1">
    <citation type="journal article" date="2018" name="Sci. Rep.">
        <title>Genomic signatures of local adaptation to the degree of environmental predictability in rotifers.</title>
        <authorList>
            <person name="Franch-Gras L."/>
            <person name="Hahn C."/>
            <person name="Garcia-Roger E.M."/>
            <person name="Carmona M.J."/>
            <person name="Serra M."/>
            <person name="Gomez A."/>
        </authorList>
    </citation>
    <scope>NUCLEOTIDE SEQUENCE [LARGE SCALE GENOMIC DNA]</scope>
    <source>
        <strain evidence="1">HYR1</strain>
    </source>
</reference>
<proteinExistence type="predicted"/>
<evidence type="ECO:0000313" key="1">
    <source>
        <dbReference type="EMBL" id="RNA21515.1"/>
    </source>
</evidence>
<accession>A0A3M7RDZ8</accession>
<dbReference type="AlphaFoldDB" id="A0A3M7RDZ8"/>
<gene>
    <name evidence="1" type="ORF">BpHYR1_025859</name>
</gene>
<dbReference type="EMBL" id="REGN01003648">
    <property type="protein sequence ID" value="RNA21515.1"/>
    <property type="molecule type" value="Genomic_DNA"/>
</dbReference>
<evidence type="ECO:0000313" key="2">
    <source>
        <dbReference type="Proteomes" id="UP000276133"/>
    </source>
</evidence>
<dbReference type="Proteomes" id="UP000276133">
    <property type="component" value="Unassembled WGS sequence"/>
</dbReference>
<comment type="caution">
    <text evidence="1">The sequence shown here is derived from an EMBL/GenBank/DDBJ whole genome shotgun (WGS) entry which is preliminary data.</text>
</comment>
<sequence length="119" mass="14038">METCANIQLKGLCVTIRINFIQRKPTPNIFRLNSLKDELKTLESFQNKYLKNNFSKYILHYQEIGMKYPITLRRASIKCSSKIYFSCAPPSSNEIRFNIHYLLIKILKTENHDKDFGVF</sequence>
<keyword evidence="2" id="KW-1185">Reference proteome</keyword>
<organism evidence="1 2">
    <name type="scientific">Brachionus plicatilis</name>
    <name type="common">Marine rotifer</name>
    <name type="synonym">Brachionus muelleri</name>
    <dbReference type="NCBI Taxonomy" id="10195"/>
    <lineage>
        <taxon>Eukaryota</taxon>
        <taxon>Metazoa</taxon>
        <taxon>Spiralia</taxon>
        <taxon>Gnathifera</taxon>
        <taxon>Rotifera</taxon>
        <taxon>Eurotatoria</taxon>
        <taxon>Monogononta</taxon>
        <taxon>Pseudotrocha</taxon>
        <taxon>Ploima</taxon>
        <taxon>Brachionidae</taxon>
        <taxon>Brachionus</taxon>
    </lineage>
</organism>
<name>A0A3M7RDZ8_BRAPC</name>
<protein>
    <submittedName>
        <fullName evidence="1">Uncharacterized protein</fullName>
    </submittedName>
</protein>